<evidence type="ECO:0000256" key="8">
    <source>
        <dbReference type="HAMAP-Rule" id="MF_00422"/>
    </source>
</evidence>
<keyword evidence="2 8" id="KW-0813">Transport</keyword>
<keyword evidence="3 8" id="KW-0812">Transmembrane</keyword>
<comment type="subunit">
    <text evidence="8">Component of the Sec protein translocase complex. Heterotrimer consisting of SecY, SecE and SecG subunits. The heterotrimers can form oligomers, although 1 heterotrimer is thought to be able to translocate proteins. Interacts with the ribosome. Interacts with SecDF, and other proteins may be involved. Interacts with SecA.</text>
</comment>
<dbReference type="GO" id="GO:0005886">
    <property type="term" value="C:plasma membrane"/>
    <property type="evidence" value="ECO:0007669"/>
    <property type="project" value="UniProtKB-SubCell"/>
</dbReference>
<dbReference type="NCBIfam" id="TIGR00964">
    <property type="entry name" value="secE_bact"/>
    <property type="match status" value="1"/>
</dbReference>
<dbReference type="Proteomes" id="UP000193804">
    <property type="component" value="Unassembled WGS sequence"/>
</dbReference>
<name>A0A1X7KW95_9BACT</name>
<dbReference type="InterPro" id="IPR038379">
    <property type="entry name" value="SecE_sf"/>
</dbReference>
<dbReference type="AlphaFoldDB" id="A0A1X7KW95"/>
<dbReference type="GO" id="GO:0009306">
    <property type="term" value="P:protein secretion"/>
    <property type="evidence" value="ECO:0007669"/>
    <property type="project" value="UniProtKB-UniRule"/>
</dbReference>
<evidence type="ECO:0000313" key="9">
    <source>
        <dbReference type="EMBL" id="SMG45728.1"/>
    </source>
</evidence>
<evidence type="ECO:0000256" key="4">
    <source>
        <dbReference type="ARBA" id="ARBA00022927"/>
    </source>
</evidence>
<reference evidence="10" key="1">
    <citation type="submission" date="2017-04" db="EMBL/GenBank/DDBJ databases">
        <authorList>
            <person name="Varghese N."/>
            <person name="Submissions S."/>
        </authorList>
    </citation>
    <scope>NUCLEOTIDE SEQUENCE [LARGE SCALE GENOMIC DNA]</scope>
    <source>
        <strain evidence="10">DSM 4125</strain>
    </source>
</reference>
<dbReference type="GO" id="GO:0006605">
    <property type="term" value="P:protein targeting"/>
    <property type="evidence" value="ECO:0007669"/>
    <property type="project" value="UniProtKB-UniRule"/>
</dbReference>
<accession>A0A1X7KW95</accession>
<dbReference type="STRING" id="1028.SAMN05661096_03177"/>
<keyword evidence="4 8" id="KW-0653">Protein transport</keyword>
<dbReference type="Gene3D" id="1.20.5.1030">
    <property type="entry name" value="Preprotein translocase secy subunit"/>
    <property type="match status" value="1"/>
</dbReference>
<feature type="transmembrane region" description="Helical" evidence="8">
    <location>
        <begin position="32"/>
        <end position="52"/>
    </location>
</feature>
<evidence type="ECO:0000256" key="6">
    <source>
        <dbReference type="ARBA" id="ARBA00023010"/>
    </source>
</evidence>
<evidence type="ECO:0000256" key="5">
    <source>
        <dbReference type="ARBA" id="ARBA00022989"/>
    </source>
</evidence>
<dbReference type="InterPro" id="IPR001901">
    <property type="entry name" value="Translocase_SecE/Sec61-g"/>
</dbReference>
<proteinExistence type="inferred from homology"/>
<dbReference type="GO" id="GO:0008320">
    <property type="term" value="F:protein transmembrane transporter activity"/>
    <property type="evidence" value="ECO:0007669"/>
    <property type="project" value="UniProtKB-UniRule"/>
</dbReference>
<keyword evidence="10" id="KW-1185">Reference proteome</keyword>
<dbReference type="GO" id="GO:0065002">
    <property type="term" value="P:intracellular protein transmembrane transport"/>
    <property type="evidence" value="ECO:0007669"/>
    <property type="project" value="UniProtKB-UniRule"/>
</dbReference>
<dbReference type="HAMAP" id="MF_00422">
    <property type="entry name" value="SecE"/>
    <property type="match status" value="1"/>
</dbReference>
<dbReference type="InterPro" id="IPR005807">
    <property type="entry name" value="SecE_bac"/>
</dbReference>
<protein>
    <recommendedName>
        <fullName evidence="8">Protein translocase subunit SecE</fullName>
    </recommendedName>
</protein>
<gene>
    <name evidence="8" type="primary">secE</name>
    <name evidence="9" type="ORF">SAMN05661096_03177</name>
</gene>
<keyword evidence="5 8" id="KW-1133">Transmembrane helix</keyword>
<comment type="similarity">
    <text evidence="8">Belongs to the SecE/SEC61-gamma family.</text>
</comment>
<evidence type="ECO:0000313" key="10">
    <source>
        <dbReference type="Proteomes" id="UP000193804"/>
    </source>
</evidence>
<evidence type="ECO:0000256" key="3">
    <source>
        <dbReference type="ARBA" id="ARBA00022692"/>
    </source>
</evidence>
<dbReference type="GO" id="GO:0043952">
    <property type="term" value="P:protein transport by the Sec complex"/>
    <property type="evidence" value="ECO:0007669"/>
    <property type="project" value="UniProtKB-UniRule"/>
</dbReference>
<evidence type="ECO:0000256" key="7">
    <source>
        <dbReference type="ARBA" id="ARBA00023136"/>
    </source>
</evidence>
<keyword evidence="8" id="KW-1003">Cell membrane</keyword>
<evidence type="ECO:0000256" key="1">
    <source>
        <dbReference type="ARBA" id="ARBA00004370"/>
    </source>
</evidence>
<organism evidence="9 10">
    <name type="scientific">Marivirga sericea</name>
    <dbReference type="NCBI Taxonomy" id="1028"/>
    <lineage>
        <taxon>Bacteria</taxon>
        <taxon>Pseudomonadati</taxon>
        <taxon>Bacteroidota</taxon>
        <taxon>Cytophagia</taxon>
        <taxon>Cytophagales</taxon>
        <taxon>Marivirgaceae</taxon>
        <taxon>Marivirga</taxon>
    </lineage>
</organism>
<dbReference type="Pfam" id="PF00584">
    <property type="entry name" value="SecE"/>
    <property type="match status" value="1"/>
</dbReference>
<evidence type="ECO:0000256" key="2">
    <source>
        <dbReference type="ARBA" id="ARBA00022448"/>
    </source>
</evidence>
<dbReference type="OrthoDB" id="9810735at2"/>
<comment type="function">
    <text evidence="8">Essential subunit of the Sec protein translocation channel SecYEG. Clamps together the 2 halves of SecY. May contact the channel plug during translocation.</text>
</comment>
<dbReference type="RefSeq" id="WP_013455138.1">
    <property type="nucleotide sequence ID" value="NZ_FXAW01000007.1"/>
</dbReference>
<keyword evidence="6 8" id="KW-0811">Translocation</keyword>
<comment type="subcellular location">
    <subcellularLocation>
        <location evidence="8">Cell membrane</location>
        <topology evidence="8">Single-pass membrane protein</topology>
    </subcellularLocation>
    <subcellularLocation>
        <location evidence="1">Membrane</location>
    </subcellularLocation>
</comment>
<sequence>MQKLSLFLKESWSEMRYKVTWPPYSKLQNSSILVLVGALIFALLIGVIDLAFDNAMEWFYNAF</sequence>
<keyword evidence="7 8" id="KW-0472">Membrane</keyword>
<dbReference type="EMBL" id="FXAW01000007">
    <property type="protein sequence ID" value="SMG45728.1"/>
    <property type="molecule type" value="Genomic_DNA"/>
</dbReference>